<proteinExistence type="predicted"/>
<name>A0A9D3S3L4_ANGAN</name>
<keyword evidence="3" id="KW-1185">Reference proteome</keyword>
<evidence type="ECO:0000313" key="2">
    <source>
        <dbReference type="EMBL" id="KAG5854204.1"/>
    </source>
</evidence>
<feature type="compositionally biased region" description="Polar residues" evidence="1">
    <location>
        <begin position="32"/>
        <end position="54"/>
    </location>
</feature>
<organism evidence="2 3">
    <name type="scientific">Anguilla anguilla</name>
    <name type="common">European freshwater eel</name>
    <name type="synonym">Muraena anguilla</name>
    <dbReference type="NCBI Taxonomy" id="7936"/>
    <lineage>
        <taxon>Eukaryota</taxon>
        <taxon>Metazoa</taxon>
        <taxon>Chordata</taxon>
        <taxon>Craniata</taxon>
        <taxon>Vertebrata</taxon>
        <taxon>Euteleostomi</taxon>
        <taxon>Actinopterygii</taxon>
        <taxon>Neopterygii</taxon>
        <taxon>Teleostei</taxon>
        <taxon>Anguilliformes</taxon>
        <taxon>Anguillidae</taxon>
        <taxon>Anguilla</taxon>
    </lineage>
</organism>
<feature type="region of interest" description="Disordered" evidence="1">
    <location>
        <begin position="1"/>
        <end position="71"/>
    </location>
</feature>
<evidence type="ECO:0000313" key="3">
    <source>
        <dbReference type="Proteomes" id="UP001044222"/>
    </source>
</evidence>
<protein>
    <submittedName>
        <fullName evidence="2">Uncharacterized protein</fullName>
    </submittedName>
</protein>
<feature type="compositionally biased region" description="Polar residues" evidence="1">
    <location>
        <begin position="1"/>
        <end position="11"/>
    </location>
</feature>
<dbReference type="EMBL" id="JAFIRN010000002">
    <property type="protein sequence ID" value="KAG5854204.1"/>
    <property type="molecule type" value="Genomic_DNA"/>
</dbReference>
<sequence length="71" mass="7609">MDSLQVNSNLLRNKEKSGSHPGNLENLGRRPSLQTAQSDSNLRSGTPPSNQTEDPSPAPMSPFFGQEASPC</sequence>
<reference evidence="2" key="1">
    <citation type="submission" date="2021-01" db="EMBL/GenBank/DDBJ databases">
        <title>A chromosome-scale assembly of European eel, Anguilla anguilla.</title>
        <authorList>
            <person name="Henkel C."/>
            <person name="Jong-Raadsen S.A."/>
            <person name="Dufour S."/>
            <person name="Weltzien F.-A."/>
            <person name="Palstra A.P."/>
            <person name="Pelster B."/>
            <person name="Spaink H.P."/>
            <person name="Van Den Thillart G.E."/>
            <person name="Jansen H."/>
            <person name="Zahm M."/>
            <person name="Klopp C."/>
            <person name="Cedric C."/>
            <person name="Louis A."/>
            <person name="Berthelot C."/>
            <person name="Parey E."/>
            <person name="Roest Crollius H."/>
            <person name="Montfort J."/>
            <person name="Robinson-Rechavi M."/>
            <person name="Bucao C."/>
            <person name="Bouchez O."/>
            <person name="Gislard M."/>
            <person name="Lluch J."/>
            <person name="Milhes M."/>
            <person name="Lampietro C."/>
            <person name="Lopez Roques C."/>
            <person name="Donnadieu C."/>
            <person name="Braasch I."/>
            <person name="Desvignes T."/>
            <person name="Postlethwait J."/>
            <person name="Bobe J."/>
            <person name="Guiguen Y."/>
            <person name="Dirks R."/>
        </authorList>
    </citation>
    <scope>NUCLEOTIDE SEQUENCE</scope>
    <source>
        <strain evidence="2">Tag_6206</strain>
        <tissue evidence="2">Liver</tissue>
    </source>
</reference>
<dbReference type="AlphaFoldDB" id="A0A9D3S3L4"/>
<gene>
    <name evidence="2" type="ORF">ANANG_G00035290</name>
</gene>
<accession>A0A9D3S3L4</accession>
<comment type="caution">
    <text evidence="2">The sequence shown here is derived from an EMBL/GenBank/DDBJ whole genome shotgun (WGS) entry which is preliminary data.</text>
</comment>
<evidence type="ECO:0000256" key="1">
    <source>
        <dbReference type="SAM" id="MobiDB-lite"/>
    </source>
</evidence>
<dbReference type="Proteomes" id="UP001044222">
    <property type="component" value="Unassembled WGS sequence"/>
</dbReference>